<name>A0ABP9FD49_9ACTN</name>
<feature type="transmembrane region" description="Helical" evidence="1">
    <location>
        <begin position="6"/>
        <end position="23"/>
    </location>
</feature>
<organism evidence="2 3">
    <name type="scientific">Tessaracoccus lubricantis</name>
    <dbReference type="NCBI Taxonomy" id="545543"/>
    <lineage>
        <taxon>Bacteria</taxon>
        <taxon>Bacillati</taxon>
        <taxon>Actinomycetota</taxon>
        <taxon>Actinomycetes</taxon>
        <taxon>Propionibacteriales</taxon>
        <taxon>Propionibacteriaceae</taxon>
        <taxon>Tessaracoccus</taxon>
    </lineage>
</organism>
<dbReference type="Proteomes" id="UP001501521">
    <property type="component" value="Unassembled WGS sequence"/>
</dbReference>
<proteinExistence type="predicted"/>
<evidence type="ECO:0008006" key="4">
    <source>
        <dbReference type="Google" id="ProtNLM"/>
    </source>
</evidence>
<keyword evidence="1" id="KW-0812">Transmembrane</keyword>
<dbReference type="EMBL" id="BAABLV010000026">
    <property type="protein sequence ID" value="GAA4898978.1"/>
    <property type="molecule type" value="Genomic_DNA"/>
</dbReference>
<comment type="caution">
    <text evidence="2">The sequence shown here is derived from an EMBL/GenBank/DDBJ whole genome shotgun (WGS) entry which is preliminary data.</text>
</comment>
<protein>
    <recommendedName>
        <fullName evidence="4">DUF1542 domain-containing protein</fullName>
    </recommendedName>
</protein>
<evidence type="ECO:0000313" key="2">
    <source>
        <dbReference type="EMBL" id="GAA4898978.1"/>
    </source>
</evidence>
<reference evidence="3" key="1">
    <citation type="journal article" date="2019" name="Int. J. Syst. Evol. Microbiol.">
        <title>The Global Catalogue of Microorganisms (GCM) 10K type strain sequencing project: providing services to taxonomists for standard genome sequencing and annotation.</title>
        <authorList>
            <consortium name="The Broad Institute Genomics Platform"/>
            <consortium name="The Broad Institute Genome Sequencing Center for Infectious Disease"/>
            <person name="Wu L."/>
            <person name="Ma J."/>
        </authorList>
    </citation>
    <scope>NUCLEOTIDE SEQUENCE [LARGE SCALE GENOMIC DNA]</scope>
    <source>
        <strain evidence="3">JCM 19125</strain>
    </source>
</reference>
<keyword evidence="3" id="KW-1185">Reference proteome</keyword>
<keyword evidence="1" id="KW-0472">Membrane</keyword>
<evidence type="ECO:0000313" key="3">
    <source>
        <dbReference type="Proteomes" id="UP001501521"/>
    </source>
</evidence>
<accession>A0ABP9FD49</accession>
<evidence type="ECO:0000256" key="1">
    <source>
        <dbReference type="SAM" id="Phobius"/>
    </source>
</evidence>
<sequence>MIFSGFFTIIFIMVIVSVVLGFVRGGRSSLGGGRYQDHGQLDPRQQPQQLGWGQPQQFFGQGYGQAMRYGHAYDPTAAQPLSQASRDAVNADITTFGEQLRDLDLDVVGRPLDAAAQADYGTALDAYDGAKQQLERAQSNADVKRIAEILDGGRYAIACVRARVNGEPVPEHRPPCFFDPAHGTSVENVQWAPPGGAMREVPACAADAQRVRTGNDPSIRMVHAGPQMMPVPYWEDPQQAAWAQGYYGRYGADPVMRQITTGALMIGGFSLLMGLLDD</sequence>
<dbReference type="RefSeq" id="WP_345581692.1">
    <property type="nucleotide sequence ID" value="NZ_BAABLV010000026.1"/>
</dbReference>
<keyword evidence="1" id="KW-1133">Transmembrane helix</keyword>
<gene>
    <name evidence="2" type="ORF">GCM10025789_16260</name>
</gene>